<dbReference type="EMBL" id="NHTK01005769">
    <property type="protein sequence ID" value="PPQ74197.1"/>
    <property type="molecule type" value="Genomic_DNA"/>
</dbReference>
<sequence length="158" mass="17419">MHFTYLTPAYLRAVSTQIEFHPYTIAHLEPLLNLHAQHGIVTASYGALTPLLRHPSGGGPLVPILERIASRLTSALKKPVEPTTVLLLWTRAQGAVVVTATKNSEIIKKLGEIAALPDDLLEQSEIDEITPVGKTIHFRHYGREQMEQNFAIPDLPSS</sequence>
<evidence type="ECO:0008006" key="3">
    <source>
        <dbReference type="Google" id="ProtNLM"/>
    </source>
</evidence>
<dbReference type="OrthoDB" id="416253at2759"/>
<reference evidence="1 2" key="1">
    <citation type="journal article" date="2018" name="Evol. Lett.">
        <title>Horizontal gene cluster transfer increased hallucinogenic mushroom diversity.</title>
        <authorList>
            <person name="Reynolds H.T."/>
            <person name="Vijayakumar V."/>
            <person name="Gluck-Thaler E."/>
            <person name="Korotkin H.B."/>
            <person name="Matheny P.B."/>
            <person name="Slot J.C."/>
        </authorList>
    </citation>
    <scope>NUCLEOTIDE SEQUENCE [LARGE SCALE GENOMIC DNA]</scope>
    <source>
        <strain evidence="1 2">2629</strain>
    </source>
</reference>
<organism evidence="1 2">
    <name type="scientific">Panaeolus cyanescens</name>
    <dbReference type="NCBI Taxonomy" id="181874"/>
    <lineage>
        <taxon>Eukaryota</taxon>
        <taxon>Fungi</taxon>
        <taxon>Dikarya</taxon>
        <taxon>Basidiomycota</taxon>
        <taxon>Agaricomycotina</taxon>
        <taxon>Agaricomycetes</taxon>
        <taxon>Agaricomycetidae</taxon>
        <taxon>Agaricales</taxon>
        <taxon>Agaricineae</taxon>
        <taxon>Galeropsidaceae</taxon>
        <taxon>Panaeolus</taxon>
    </lineage>
</organism>
<evidence type="ECO:0000313" key="1">
    <source>
        <dbReference type="EMBL" id="PPQ74197.1"/>
    </source>
</evidence>
<accession>A0A409W6P5</accession>
<evidence type="ECO:0000313" key="2">
    <source>
        <dbReference type="Proteomes" id="UP000284842"/>
    </source>
</evidence>
<proteinExistence type="predicted"/>
<dbReference type="Gene3D" id="3.20.20.100">
    <property type="entry name" value="NADP-dependent oxidoreductase domain"/>
    <property type="match status" value="1"/>
</dbReference>
<dbReference type="InParanoid" id="A0A409W6P5"/>
<name>A0A409W6P5_9AGAR</name>
<dbReference type="AlphaFoldDB" id="A0A409W6P5"/>
<gene>
    <name evidence="1" type="ORF">CVT24_012716</name>
</gene>
<dbReference type="SUPFAM" id="SSF51430">
    <property type="entry name" value="NAD(P)-linked oxidoreductase"/>
    <property type="match status" value="1"/>
</dbReference>
<keyword evidence="2" id="KW-1185">Reference proteome</keyword>
<dbReference type="STRING" id="181874.A0A409W6P5"/>
<dbReference type="Proteomes" id="UP000284842">
    <property type="component" value="Unassembled WGS sequence"/>
</dbReference>
<dbReference type="InterPro" id="IPR036812">
    <property type="entry name" value="NAD(P)_OxRdtase_dom_sf"/>
</dbReference>
<comment type="caution">
    <text evidence="1">The sequence shown here is derived from an EMBL/GenBank/DDBJ whole genome shotgun (WGS) entry which is preliminary data.</text>
</comment>
<protein>
    <recommendedName>
        <fullName evidence="3">NADP-dependent oxidoreductase domain-containing protein</fullName>
    </recommendedName>
</protein>